<feature type="domain" description="Copper resistance protein D" evidence="7">
    <location>
        <begin position="188"/>
        <end position="287"/>
    </location>
</feature>
<comment type="subcellular location">
    <subcellularLocation>
        <location evidence="1">Cell membrane</location>
        <topology evidence="1">Multi-pass membrane protein</topology>
    </subcellularLocation>
</comment>
<organism evidence="8 9">
    <name type="scientific">Collimonas pratensis</name>
    <dbReference type="NCBI Taxonomy" id="279113"/>
    <lineage>
        <taxon>Bacteria</taxon>
        <taxon>Pseudomonadati</taxon>
        <taxon>Pseudomonadota</taxon>
        <taxon>Betaproteobacteria</taxon>
        <taxon>Burkholderiales</taxon>
        <taxon>Oxalobacteraceae</taxon>
        <taxon>Collimonas</taxon>
    </lineage>
</organism>
<reference evidence="8 9" key="1">
    <citation type="submission" date="2015-11" db="EMBL/GenBank/DDBJ databases">
        <title>Exploring the genomic traits of fungus-feeding bacterial genus Collimonas.</title>
        <authorList>
            <person name="Song C."/>
            <person name="Schmidt R."/>
            <person name="de Jager V."/>
            <person name="Krzyzanowska D."/>
            <person name="Jongedijk E."/>
            <person name="Cankar K."/>
            <person name="Beekwilder J."/>
            <person name="van Veen A."/>
            <person name="de Boer W."/>
            <person name="van Veen J.A."/>
            <person name="Garbeva P."/>
        </authorList>
    </citation>
    <scope>NUCLEOTIDE SEQUENCE [LARGE SCALE GENOMIC DNA]</scope>
    <source>
        <strain evidence="8 9">Ter91</strain>
    </source>
</reference>
<feature type="transmembrane region" description="Helical" evidence="6">
    <location>
        <begin position="154"/>
        <end position="177"/>
    </location>
</feature>
<dbReference type="AlphaFoldDB" id="A0A127PY28"/>
<evidence type="ECO:0000256" key="4">
    <source>
        <dbReference type="ARBA" id="ARBA00022989"/>
    </source>
</evidence>
<feature type="transmembrane region" description="Helical" evidence="6">
    <location>
        <begin position="229"/>
        <end position="251"/>
    </location>
</feature>
<keyword evidence="3 6" id="KW-0812">Transmembrane</keyword>
<dbReference type="GO" id="GO:0006825">
    <property type="term" value="P:copper ion transport"/>
    <property type="evidence" value="ECO:0007669"/>
    <property type="project" value="InterPro"/>
</dbReference>
<dbReference type="InterPro" id="IPR008457">
    <property type="entry name" value="Cu-R_CopD_dom"/>
</dbReference>
<dbReference type="Pfam" id="PF05425">
    <property type="entry name" value="CopD"/>
    <property type="match status" value="1"/>
</dbReference>
<evidence type="ECO:0000256" key="5">
    <source>
        <dbReference type="ARBA" id="ARBA00023136"/>
    </source>
</evidence>
<accession>A0A127PY28</accession>
<evidence type="ECO:0000256" key="2">
    <source>
        <dbReference type="ARBA" id="ARBA00022475"/>
    </source>
</evidence>
<dbReference type="STRING" id="279113.CPter91_0280"/>
<dbReference type="GO" id="GO:0005886">
    <property type="term" value="C:plasma membrane"/>
    <property type="evidence" value="ECO:0007669"/>
    <property type="project" value="UniProtKB-SubCell"/>
</dbReference>
<name>A0A127PY28_9BURK</name>
<dbReference type="NCBIfam" id="NF033808">
    <property type="entry name" value="copper_CopD"/>
    <property type="match status" value="1"/>
</dbReference>
<keyword evidence="5 6" id="KW-0472">Membrane</keyword>
<evidence type="ECO:0000256" key="3">
    <source>
        <dbReference type="ARBA" id="ARBA00022692"/>
    </source>
</evidence>
<dbReference type="PATRIC" id="fig|279113.9.peg.286"/>
<feature type="transmembrane region" description="Helical" evidence="6">
    <location>
        <begin position="46"/>
        <end position="68"/>
    </location>
</feature>
<protein>
    <submittedName>
        <fullName evidence="8">Copper resistance D family protein</fullName>
    </submittedName>
</protein>
<evidence type="ECO:0000256" key="1">
    <source>
        <dbReference type="ARBA" id="ARBA00004651"/>
    </source>
</evidence>
<dbReference type="PANTHER" id="PTHR34820">
    <property type="entry name" value="INNER MEMBRANE PROTEIN YEBZ"/>
    <property type="match status" value="1"/>
</dbReference>
<feature type="transmembrane region" description="Helical" evidence="6">
    <location>
        <begin position="14"/>
        <end position="34"/>
    </location>
</feature>
<dbReference type="EMBL" id="CP013234">
    <property type="protein sequence ID" value="AMP02679.1"/>
    <property type="molecule type" value="Genomic_DNA"/>
</dbReference>
<feature type="transmembrane region" description="Helical" evidence="6">
    <location>
        <begin position="198"/>
        <end position="217"/>
    </location>
</feature>
<dbReference type="PANTHER" id="PTHR34820:SF4">
    <property type="entry name" value="INNER MEMBRANE PROTEIN YEBZ"/>
    <property type="match status" value="1"/>
</dbReference>
<dbReference type="KEGG" id="cpra:CPter91_0280"/>
<proteinExistence type="predicted"/>
<evidence type="ECO:0000256" key="6">
    <source>
        <dbReference type="SAM" id="Phobius"/>
    </source>
</evidence>
<keyword evidence="2" id="KW-1003">Cell membrane</keyword>
<gene>
    <name evidence="8" type="ORF">CPter91_0280</name>
</gene>
<evidence type="ECO:0000313" key="9">
    <source>
        <dbReference type="Proteomes" id="UP000074561"/>
    </source>
</evidence>
<sequence>MDAALEAVIAGNRLLHYLAVMLVFGSSAFLWKIAAPELRVQLDRRLVVTLRVAALLALLTALAALPLQAAEIVGSWQAAIDPALLQKLLRTAIGQAWLCRMLLALLLVFSMRRQPGHVRGVLVSSAILLASLALNGHAAMDQGTRGFLHGANHVVHLLCAGVWLGSLPSFLLCLRLLDYPVARNDAGATLRRFSSTGHVAVAGVLLSGVVNSMLVLGRWPTDWSSPYQLLLSLKILLTAAMVTLAVVNRYLHVPHMQNDARLAVAAIRRCTLIEIGLGMAVLALVSVFGMLEPA</sequence>
<feature type="transmembrane region" description="Helical" evidence="6">
    <location>
        <begin position="272"/>
        <end position="291"/>
    </location>
</feature>
<evidence type="ECO:0000259" key="7">
    <source>
        <dbReference type="Pfam" id="PF05425"/>
    </source>
</evidence>
<dbReference type="InterPro" id="IPR047689">
    <property type="entry name" value="CopD"/>
</dbReference>
<feature type="transmembrane region" description="Helical" evidence="6">
    <location>
        <begin position="88"/>
        <end position="109"/>
    </location>
</feature>
<dbReference type="Proteomes" id="UP000074561">
    <property type="component" value="Chromosome"/>
</dbReference>
<evidence type="ECO:0000313" key="8">
    <source>
        <dbReference type="EMBL" id="AMP02679.1"/>
    </source>
</evidence>
<keyword evidence="4 6" id="KW-1133">Transmembrane helix</keyword>
<dbReference type="InterPro" id="IPR032694">
    <property type="entry name" value="CopC/D"/>
</dbReference>
<feature type="transmembrane region" description="Helical" evidence="6">
    <location>
        <begin position="116"/>
        <end position="134"/>
    </location>
</feature>